<keyword evidence="1" id="KW-0472">Membrane</keyword>
<protein>
    <submittedName>
        <fullName evidence="2">ABC transporter permease</fullName>
    </submittedName>
</protein>
<feature type="transmembrane region" description="Helical" evidence="1">
    <location>
        <begin position="227"/>
        <end position="249"/>
    </location>
</feature>
<comment type="caution">
    <text evidence="2">The sequence shown here is derived from an EMBL/GenBank/DDBJ whole genome shotgun (WGS) entry which is preliminary data.</text>
</comment>
<feature type="transmembrane region" description="Helical" evidence="1">
    <location>
        <begin position="156"/>
        <end position="176"/>
    </location>
</feature>
<keyword evidence="3" id="KW-1185">Reference proteome</keyword>
<accession>A0ABW5THT8</accession>
<evidence type="ECO:0000313" key="2">
    <source>
        <dbReference type="EMBL" id="MFD2728250.1"/>
    </source>
</evidence>
<evidence type="ECO:0000256" key="1">
    <source>
        <dbReference type="SAM" id="Phobius"/>
    </source>
</evidence>
<keyword evidence="1" id="KW-1133">Transmembrane helix</keyword>
<keyword evidence="1" id="KW-0812">Transmembrane</keyword>
<reference evidence="3" key="1">
    <citation type="journal article" date="2019" name="Int. J. Syst. Evol. Microbiol.">
        <title>The Global Catalogue of Microorganisms (GCM) 10K type strain sequencing project: providing services to taxonomists for standard genome sequencing and annotation.</title>
        <authorList>
            <consortium name="The Broad Institute Genomics Platform"/>
            <consortium name="The Broad Institute Genome Sequencing Center for Infectious Disease"/>
            <person name="Wu L."/>
            <person name="Ma J."/>
        </authorList>
    </citation>
    <scope>NUCLEOTIDE SEQUENCE [LARGE SCALE GENOMIC DNA]</scope>
    <source>
        <strain evidence="3">TISTR 932</strain>
    </source>
</reference>
<sequence length="254" mass="28847">MRQLLVFTRKEWVESWRTTKGLILVSLFFFFGVLSPLTAKFTPELLQLVTDSKMTISVPKPTSVDSWVQFYKNVNQLGLLVFCLLYHQCVSGELMKGTLIPFVTKGLQREVIVLAKWLNMFIQWTLSLVCCFAVTYGYTRFYFPDNASPHVLKGVLALWLFGIFLLTLLLFSSILIRSSYGGLLVVMGVVGLLFFLAFFDQLTRYNPISLVSKNMAFVQGKMSFRSFGWSIGFTVLAIFGGLFASIGLMNRKKI</sequence>
<name>A0ABW5THT8_9ENTE</name>
<feature type="transmembrane region" description="Helical" evidence="1">
    <location>
        <begin position="117"/>
        <end position="136"/>
    </location>
</feature>
<dbReference type="Proteomes" id="UP001597427">
    <property type="component" value="Unassembled WGS sequence"/>
</dbReference>
<proteinExistence type="predicted"/>
<feature type="transmembrane region" description="Helical" evidence="1">
    <location>
        <begin position="21"/>
        <end position="39"/>
    </location>
</feature>
<dbReference type="EMBL" id="JBHUMO010000012">
    <property type="protein sequence ID" value="MFD2728250.1"/>
    <property type="molecule type" value="Genomic_DNA"/>
</dbReference>
<dbReference type="RefSeq" id="WP_379979471.1">
    <property type="nucleotide sequence ID" value="NZ_JBHUMO010000012.1"/>
</dbReference>
<evidence type="ECO:0000313" key="3">
    <source>
        <dbReference type="Proteomes" id="UP001597427"/>
    </source>
</evidence>
<organism evidence="2 3">
    <name type="scientific">Enterococcus camelliae</name>
    <dbReference type="NCBI Taxonomy" id="453959"/>
    <lineage>
        <taxon>Bacteria</taxon>
        <taxon>Bacillati</taxon>
        <taxon>Bacillota</taxon>
        <taxon>Bacilli</taxon>
        <taxon>Lactobacillales</taxon>
        <taxon>Enterococcaceae</taxon>
        <taxon>Enterococcus</taxon>
    </lineage>
</organism>
<feature type="transmembrane region" description="Helical" evidence="1">
    <location>
        <begin position="183"/>
        <end position="199"/>
    </location>
</feature>
<gene>
    <name evidence="2" type="ORF">ACFSR0_02210</name>
</gene>